<reference evidence="4" key="1">
    <citation type="submission" date="2024-02" db="EMBL/GenBank/DDBJ databases">
        <authorList>
            <consortium name="ELIXIR-Norway"/>
            <consortium name="Elixir Norway"/>
        </authorList>
    </citation>
    <scope>NUCLEOTIDE SEQUENCE</scope>
</reference>
<name>A0ABP0U830_9BRYO</name>
<dbReference type="InterPro" id="IPR041667">
    <property type="entry name" value="Cupin_8"/>
</dbReference>
<dbReference type="Pfam" id="PF13621">
    <property type="entry name" value="Cupin_8"/>
    <property type="match status" value="1"/>
</dbReference>
<dbReference type="Pfam" id="PF12937">
    <property type="entry name" value="F-box-like"/>
    <property type="match status" value="1"/>
</dbReference>
<dbReference type="EMBL" id="OZ019894">
    <property type="protein sequence ID" value="CAK9215193.1"/>
    <property type="molecule type" value="Genomic_DNA"/>
</dbReference>
<gene>
    <name evidence="4" type="ORF">CSSPTR1EN2_LOCUS12609</name>
</gene>
<dbReference type="SMART" id="SM00558">
    <property type="entry name" value="JmjC"/>
    <property type="match status" value="1"/>
</dbReference>
<dbReference type="PROSITE" id="PS51184">
    <property type="entry name" value="JMJC"/>
    <property type="match status" value="1"/>
</dbReference>
<dbReference type="SMART" id="SM00256">
    <property type="entry name" value="FBOX"/>
    <property type="match status" value="1"/>
</dbReference>
<proteinExistence type="inferred from homology"/>
<evidence type="ECO:0000256" key="1">
    <source>
        <dbReference type="ARBA" id="ARBA00006801"/>
    </source>
</evidence>
<dbReference type="SUPFAM" id="SSF81383">
    <property type="entry name" value="F-box domain"/>
    <property type="match status" value="1"/>
</dbReference>
<dbReference type="SUPFAM" id="SSF51197">
    <property type="entry name" value="Clavaminate synthase-like"/>
    <property type="match status" value="1"/>
</dbReference>
<dbReference type="Gene3D" id="2.60.120.650">
    <property type="entry name" value="Cupin"/>
    <property type="match status" value="1"/>
</dbReference>
<accession>A0ABP0U830</accession>
<dbReference type="InterPro" id="IPR003347">
    <property type="entry name" value="JmjC_dom"/>
</dbReference>
<organism evidence="4 5">
    <name type="scientific">Sphagnum troendelagicum</name>
    <dbReference type="NCBI Taxonomy" id="128251"/>
    <lineage>
        <taxon>Eukaryota</taxon>
        <taxon>Viridiplantae</taxon>
        <taxon>Streptophyta</taxon>
        <taxon>Embryophyta</taxon>
        <taxon>Bryophyta</taxon>
        <taxon>Sphagnophytina</taxon>
        <taxon>Sphagnopsida</taxon>
        <taxon>Sphagnales</taxon>
        <taxon>Sphagnaceae</taxon>
        <taxon>Sphagnum</taxon>
    </lineage>
</organism>
<dbReference type="InterPro" id="IPR036047">
    <property type="entry name" value="F-box-like_dom_sf"/>
</dbReference>
<dbReference type="InterPro" id="IPR001810">
    <property type="entry name" value="F-box_dom"/>
</dbReference>
<evidence type="ECO:0000313" key="5">
    <source>
        <dbReference type="Proteomes" id="UP001497512"/>
    </source>
</evidence>
<feature type="domain" description="JmjC" evidence="3">
    <location>
        <begin position="294"/>
        <end position="454"/>
    </location>
</feature>
<keyword evidence="5" id="KW-1185">Reference proteome</keyword>
<dbReference type="PANTHER" id="PTHR12480">
    <property type="entry name" value="ARGININE DEMETHYLASE AND LYSYL-HYDROXYLASE JMJD"/>
    <property type="match status" value="1"/>
</dbReference>
<evidence type="ECO:0000313" key="4">
    <source>
        <dbReference type="EMBL" id="CAK9215193.1"/>
    </source>
</evidence>
<dbReference type="PROSITE" id="PS50181">
    <property type="entry name" value="FBOX"/>
    <property type="match status" value="1"/>
</dbReference>
<evidence type="ECO:0008006" key="6">
    <source>
        <dbReference type="Google" id="ProtNLM"/>
    </source>
</evidence>
<dbReference type="Gene3D" id="1.20.1280.50">
    <property type="match status" value="1"/>
</dbReference>
<dbReference type="PANTHER" id="PTHR12480:SF21">
    <property type="entry name" value="JMJC DOMAIN-CONTAINING PROTEIN 8"/>
    <property type="match status" value="1"/>
</dbReference>
<evidence type="ECO:0000259" key="2">
    <source>
        <dbReference type="PROSITE" id="PS50181"/>
    </source>
</evidence>
<sequence length="520" mass="58644">MTRTRPARRRRMRERQLAAEESRVIVPVVVPDAAAAAAFAFSNSLSSSESPPDEEVSAVPELFSFGLQRGSHSYGVQPLGNMFLNASNCNVRNVGLGSLQVLPDVLLLDIFGYLGSKDLGRLALVSKAFYVFAHQDSLWRTVVLENFTGELAFKGCWKSTFLASSLVPGFTGASHVPLKVTDFYSDYIFQSWLCASLEIKDEWLSTDNIERREAPSVEEFIRDFEELNKPVLLTGVLKSWPAVKKWDRPYLLNKAGDCAFTAGPINLKLNDYFAYADSVKEERPLYIFDSKFGEKAPQLAADYDIPVYFREDLFSILGNDRPDFRWLIAGPARSGSSFHIDPNSTSAWNAVVRGSKKWLLYPPEVVPPGVHPSPDGADVASPVSITEWFMNYYGVTQQRKEKPVECICREGEVVFVPRGWWHIVINLEDSIAVTQNYVSRRNLLNVLEFLNRPNSKELVSGTMDRVNLYEKFRSKYEQLFPGSIESLQQQAEARKLQNQKACMWDTITDVKTGGFKFAFS</sequence>
<feature type="domain" description="F-box" evidence="2">
    <location>
        <begin position="96"/>
        <end position="142"/>
    </location>
</feature>
<protein>
    <recommendedName>
        <fullName evidence="6">F-box protein</fullName>
    </recommendedName>
</protein>
<comment type="similarity">
    <text evidence="1">Belongs to the JARID1 histone demethylase family.</text>
</comment>
<dbReference type="Proteomes" id="UP001497512">
    <property type="component" value="Chromosome 2"/>
</dbReference>
<evidence type="ECO:0000259" key="3">
    <source>
        <dbReference type="PROSITE" id="PS51184"/>
    </source>
</evidence>
<dbReference type="InterPro" id="IPR050910">
    <property type="entry name" value="JMJD6_ArgDemeth/LysHydrox"/>
</dbReference>